<feature type="disulfide bond" evidence="5">
    <location>
        <begin position="289"/>
        <end position="299"/>
    </location>
</feature>
<feature type="transmembrane region" description="Helical" evidence="6">
    <location>
        <begin position="818"/>
        <end position="840"/>
    </location>
</feature>
<feature type="disulfide bond" evidence="5">
    <location>
        <begin position="312"/>
        <end position="321"/>
    </location>
</feature>
<evidence type="ECO:0000313" key="9">
    <source>
        <dbReference type="EMBL" id="CAF1174450.1"/>
    </source>
</evidence>
<dbReference type="PANTHER" id="PTHR24044:SF417">
    <property type="entry name" value="WEARY, ISOFORM B"/>
    <property type="match status" value="1"/>
</dbReference>
<feature type="transmembrane region" description="Helical" evidence="6">
    <location>
        <begin position="714"/>
        <end position="731"/>
    </location>
</feature>
<feature type="transmembrane region" description="Helical" evidence="6">
    <location>
        <begin position="679"/>
        <end position="702"/>
    </location>
</feature>
<dbReference type="Gene3D" id="2.10.25.10">
    <property type="entry name" value="Laminin"/>
    <property type="match status" value="2"/>
</dbReference>
<evidence type="ECO:0000256" key="2">
    <source>
        <dbReference type="ARBA" id="ARBA00022692"/>
    </source>
</evidence>
<comment type="subcellular location">
    <subcellularLocation>
        <location evidence="1">Membrane</location>
    </subcellularLocation>
</comment>
<feature type="transmembrane region" description="Helical" evidence="6">
    <location>
        <begin position="869"/>
        <end position="889"/>
    </location>
</feature>
<dbReference type="PROSITE" id="PS50262">
    <property type="entry name" value="G_PROTEIN_RECEP_F1_2"/>
    <property type="match status" value="1"/>
</dbReference>
<dbReference type="SUPFAM" id="SSF57196">
    <property type="entry name" value="EGF/Laminin"/>
    <property type="match status" value="2"/>
</dbReference>
<dbReference type="InterPro" id="IPR050906">
    <property type="entry name" value="Notch_signaling"/>
</dbReference>
<dbReference type="Pfam" id="PF09764">
    <property type="entry name" value="Nt_Gln_amidase"/>
    <property type="match status" value="1"/>
</dbReference>
<dbReference type="InterPro" id="IPR017452">
    <property type="entry name" value="GPCR_Rhodpsn_7TM"/>
</dbReference>
<dbReference type="AlphaFoldDB" id="A0A814UDV4"/>
<evidence type="ECO:0000256" key="1">
    <source>
        <dbReference type="ARBA" id="ARBA00004370"/>
    </source>
</evidence>
<evidence type="ECO:0000256" key="6">
    <source>
        <dbReference type="SAM" id="Phobius"/>
    </source>
</evidence>
<organism evidence="9 12">
    <name type="scientific">Adineta steineri</name>
    <dbReference type="NCBI Taxonomy" id="433720"/>
    <lineage>
        <taxon>Eukaryota</taxon>
        <taxon>Metazoa</taxon>
        <taxon>Spiralia</taxon>
        <taxon>Gnathifera</taxon>
        <taxon>Rotifera</taxon>
        <taxon>Eurotatoria</taxon>
        <taxon>Bdelloidea</taxon>
        <taxon>Adinetida</taxon>
        <taxon>Adinetidae</taxon>
        <taxon>Adineta</taxon>
    </lineage>
</organism>
<comment type="caution">
    <text evidence="9">The sequence shown here is derived from an EMBL/GenBank/DDBJ whole genome shotgun (WGS) entry which is preliminary data.</text>
</comment>
<evidence type="ECO:0000256" key="5">
    <source>
        <dbReference type="PROSITE-ProRule" id="PRU00076"/>
    </source>
</evidence>
<evidence type="ECO:0000256" key="4">
    <source>
        <dbReference type="ARBA" id="ARBA00023136"/>
    </source>
</evidence>
<dbReference type="GO" id="GO:0005112">
    <property type="term" value="F:Notch binding"/>
    <property type="evidence" value="ECO:0007669"/>
    <property type="project" value="TreeGrafter"/>
</dbReference>
<feature type="transmembrane region" description="Helical" evidence="6">
    <location>
        <begin position="901"/>
        <end position="922"/>
    </location>
</feature>
<evidence type="ECO:0008006" key="13">
    <source>
        <dbReference type="Google" id="ProtNLM"/>
    </source>
</evidence>
<dbReference type="PROSITE" id="PS50026">
    <property type="entry name" value="EGF_3"/>
    <property type="match status" value="2"/>
</dbReference>
<dbReference type="GO" id="GO:0016020">
    <property type="term" value="C:membrane"/>
    <property type="evidence" value="ECO:0007669"/>
    <property type="project" value="UniProtKB-SubCell"/>
</dbReference>
<keyword evidence="4 6" id="KW-0472">Membrane</keyword>
<dbReference type="Pfam" id="PF00001">
    <property type="entry name" value="7tm_1"/>
    <property type="match status" value="1"/>
</dbReference>
<sequence length="950" mass="111379">METWTVKRDECIYTSYYCWKQNDSNHLDNLYAVFISNERRQIPIWKQKSVFNDNYPVTWDYHVILVDKSVSPTIIYDFDSTLPFPVSAIGYLRSAIRDEINLLRKFHRINGFNQSSENENHEIDVIHTDLLDNPRCHRGLDLRVWLNKSSNLNSTSTCLCPPTYYGNQCQYQNQRLSLSIRFYDSVQSIQTLFAILIILIDNTNQRMIHSYEQLTYLPKRDCKVKFNVYLVYSTRPKDMNKNYSIHIDIHEKISLKYRGSFLYPVEFLFLPVHRLAFIINIPSEDDYSCSNKKCLHGKCLNYFNTKETFCQCEQGWSGQYCDIPHNNCNCSSNSICIGRASDNQSICICREYYFGSKCYLRNRICDNSPCRNNGLCIPHDDFMITKSQEYLCICPKGFSGSRCELISTQVDLIFDKNIYLSHSIFIHFIKIVPFDQTAAIIPETSPERSTTLQTISQATNSIRIYWSRPFHLMFIETLDKIYYLTVIQPVHNYSTIVKRINSLHYCPSINKLENETFTQLHVIRRIKYYHLICQKHSPNLLCFHDDIHICLCYDHLGKRLANCFNFDHKMKFDCFGKNYCEHNGQCFQDSPTCPTRSICVCPLCYYGTRCQFTTSEFGLSLDAILAYHVIPDANISHQTSIIKTSLSLTILFMIFGLINGILSLITFKNESIREVGCGIYLLGSSITTILTMIMFGLKYFTYLSTQISTPSNKSFLTFQCYSFDFLLRICLNMDQWLNACVAMERAVTIIKGVQFDKKKSKELAKKVLIILLILNILTLIHDPIYRQLYQEENDNDDNKTRIWCIVNYSLKLQIYNRIINTFHFFVPFLINLISSVTLIVKESDQKRRLQKNQPYKNVLYRQIREHQNLLIAPVVLFLLALPRLILTYVSECMSSTKDSWLFLFGYFISFIPSMIVFIIFVLPSDFYRKEYQKTIVQYKNQIQQRFCRTT</sequence>
<feature type="transmembrane region" description="Helical" evidence="6">
    <location>
        <begin position="767"/>
        <end position="785"/>
    </location>
</feature>
<keyword evidence="5" id="KW-0245">EGF-like domain</keyword>
<dbReference type="CDD" id="cd00054">
    <property type="entry name" value="EGF_CA"/>
    <property type="match status" value="1"/>
</dbReference>
<dbReference type="GO" id="GO:0004930">
    <property type="term" value="F:G protein-coupled receptor activity"/>
    <property type="evidence" value="ECO:0007669"/>
    <property type="project" value="InterPro"/>
</dbReference>
<evidence type="ECO:0000313" key="12">
    <source>
        <dbReference type="Proteomes" id="UP000663877"/>
    </source>
</evidence>
<evidence type="ECO:0000313" key="11">
    <source>
        <dbReference type="Proteomes" id="UP000663832"/>
    </source>
</evidence>
<dbReference type="Proteomes" id="UP000663877">
    <property type="component" value="Unassembled WGS sequence"/>
</dbReference>
<dbReference type="EMBL" id="CAJNOM010000569">
    <property type="protein sequence ID" value="CAF1504996.1"/>
    <property type="molecule type" value="Genomic_DNA"/>
</dbReference>
<accession>A0A814UDV4</accession>
<feature type="domain" description="G-protein coupled receptors family 1 profile" evidence="8">
    <location>
        <begin position="658"/>
        <end position="920"/>
    </location>
</feature>
<feature type="disulfide bond" evidence="5">
    <location>
        <begin position="394"/>
        <end position="403"/>
    </location>
</feature>
<evidence type="ECO:0000259" key="7">
    <source>
        <dbReference type="PROSITE" id="PS50026"/>
    </source>
</evidence>
<dbReference type="PROSITE" id="PS00022">
    <property type="entry name" value="EGF_1"/>
    <property type="match status" value="4"/>
</dbReference>
<dbReference type="GO" id="GO:0016811">
    <property type="term" value="F:hydrolase activity, acting on carbon-nitrogen (but not peptide) bonds, in linear amides"/>
    <property type="evidence" value="ECO:0007669"/>
    <property type="project" value="InterPro"/>
</dbReference>
<evidence type="ECO:0000256" key="3">
    <source>
        <dbReference type="ARBA" id="ARBA00022989"/>
    </source>
</evidence>
<evidence type="ECO:0000313" key="10">
    <source>
        <dbReference type="EMBL" id="CAF1504996.1"/>
    </source>
</evidence>
<dbReference type="Pfam" id="PF00008">
    <property type="entry name" value="EGF"/>
    <property type="match status" value="1"/>
</dbReference>
<gene>
    <name evidence="9" type="ORF">BJG266_LOCUS25391</name>
    <name evidence="10" type="ORF">QVE165_LOCUS43744</name>
</gene>
<dbReference type="InterPro" id="IPR000276">
    <property type="entry name" value="GPCR_Rhodpsn"/>
</dbReference>
<comment type="caution">
    <text evidence="5">Lacks conserved residue(s) required for the propagation of feature annotation.</text>
</comment>
<reference evidence="9" key="1">
    <citation type="submission" date="2021-02" db="EMBL/GenBank/DDBJ databases">
        <authorList>
            <person name="Nowell W R."/>
        </authorList>
    </citation>
    <scope>NUCLEOTIDE SEQUENCE</scope>
</reference>
<dbReference type="SMART" id="SM00181">
    <property type="entry name" value="EGF"/>
    <property type="match status" value="4"/>
</dbReference>
<keyword evidence="2 6" id="KW-0812">Transmembrane</keyword>
<dbReference type="InterPro" id="IPR037132">
    <property type="entry name" value="N_Gln_amidohydro_ab_roll_sf"/>
</dbReference>
<dbReference type="Gene3D" id="3.10.620.10">
    <property type="entry name" value="Protein N-terminal glutamine amidohydrolase, alpha beta roll"/>
    <property type="match status" value="1"/>
</dbReference>
<dbReference type="InterPro" id="IPR000742">
    <property type="entry name" value="EGF"/>
</dbReference>
<dbReference type="SUPFAM" id="SSF81321">
    <property type="entry name" value="Family A G protein-coupled receptor-like"/>
    <property type="match status" value="1"/>
</dbReference>
<dbReference type="PANTHER" id="PTHR24044">
    <property type="entry name" value="NOTCH LIGAND FAMILY MEMBER"/>
    <property type="match status" value="1"/>
</dbReference>
<dbReference type="EMBL" id="CAJNOI010000195">
    <property type="protein sequence ID" value="CAF1174450.1"/>
    <property type="molecule type" value="Genomic_DNA"/>
</dbReference>
<feature type="domain" description="EGF-like" evidence="7">
    <location>
        <begin position="361"/>
        <end position="404"/>
    </location>
</feature>
<protein>
    <recommendedName>
        <fullName evidence="13">Protein NH2-terminal glutamine deamidase</fullName>
    </recommendedName>
</protein>
<keyword evidence="5" id="KW-1015">Disulfide bond</keyword>
<keyword evidence="11" id="KW-1185">Reference proteome</keyword>
<feature type="domain" description="EGF-like" evidence="7">
    <location>
        <begin position="285"/>
        <end position="322"/>
    </location>
</feature>
<dbReference type="OrthoDB" id="10266706at2759"/>
<dbReference type="Gene3D" id="1.20.1070.10">
    <property type="entry name" value="Rhodopsin 7-helix transmembrane proteins"/>
    <property type="match status" value="1"/>
</dbReference>
<feature type="transmembrane region" description="Helical" evidence="6">
    <location>
        <begin position="646"/>
        <end position="667"/>
    </location>
</feature>
<evidence type="ECO:0000259" key="8">
    <source>
        <dbReference type="PROSITE" id="PS50262"/>
    </source>
</evidence>
<proteinExistence type="predicted"/>
<dbReference type="InterPro" id="IPR023128">
    <property type="entry name" value="Prot_N_Gln_amidohydro_ab_roll"/>
</dbReference>
<dbReference type="Proteomes" id="UP000663832">
    <property type="component" value="Unassembled WGS sequence"/>
</dbReference>
<keyword evidence="3 6" id="KW-1133">Transmembrane helix</keyword>
<dbReference type="PROSITE" id="PS01186">
    <property type="entry name" value="EGF_2"/>
    <property type="match status" value="2"/>
</dbReference>
<name>A0A814UDV4_9BILA</name>